<sequence>MHKTGFVAVILSVSLGLFSCDLRNQGSRSLGKILDPVLKEVISKHNIPAISVSVVSKGNAIYTGSAGIKQIGREALLSSKDLLHIGSNAKAFTPYLAAILVKEGKISWDTHISQVFPSISQSKIEQYEDASLSNLLSHRAWIKPMTAEGEFEDVPDYFMSPTLSSKEAMEAREKFVPYMLEFNPSLPANGKAYNYSNAGFIIAAAMLEQVANRPWEELVETYIFKPLNIEVVFGWPAAKNSNGVYGHLQSELGKLEPHDPNGEYKLPSIFAPAGDVSISTDDYTAWLQENLNCISGKSKILSKKTCHMLHFGSSDKKLFPMGWGRQKRDDGMLVSTHVGSAGTFLSYALIFEESNSAVAVTFNSANKDAELAFKDIYAVLKRELHL</sequence>
<dbReference type="PANTHER" id="PTHR46825">
    <property type="entry name" value="D-ALANYL-D-ALANINE-CARBOXYPEPTIDASE/ENDOPEPTIDASE AMPH"/>
    <property type="match status" value="1"/>
</dbReference>
<dbReference type="SUPFAM" id="SSF56601">
    <property type="entry name" value="beta-lactamase/transpeptidase-like"/>
    <property type="match status" value="1"/>
</dbReference>
<organism evidence="4 5">
    <name type="scientific">Microbulbifer epialgicus</name>
    <dbReference type="NCBI Taxonomy" id="393907"/>
    <lineage>
        <taxon>Bacteria</taxon>
        <taxon>Pseudomonadati</taxon>
        <taxon>Pseudomonadota</taxon>
        <taxon>Gammaproteobacteria</taxon>
        <taxon>Cellvibrionales</taxon>
        <taxon>Microbulbiferaceae</taxon>
        <taxon>Microbulbifer</taxon>
    </lineage>
</organism>
<comment type="caution">
    <text evidence="4">The sequence shown here is derived from an EMBL/GenBank/DDBJ whole genome shotgun (WGS) entry which is preliminary data.</text>
</comment>
<dbReference type="PANTHER" id="PTHR46825:SF11">
    <property type="entry name" value="PENICILLIN-BINDING PROTEIN 4"/>
    <property type="match status" value="1"/>
</dbReference>
<dbReference type="EC" id="3.-.-.-" evidence="4"/>
<feature type="domain" description="Beta-lactamase-related" evidence="3">
    <location>
        <begin position="38"/>
        <end position="373"/>
    </location>
</feature>
<dbReference type="Pfam" id="PF00144">
    <property type="entry name" value="Beta-lactamase"/>
    <property type="match status" value="1"/>
</dbReference>
<comment type="subcellular location">
    <subcellularLocation>
        <location evidence="1">Membrane</location>
    </subcellularLocation>
</comment>
<evidence type="ECO:0000313" key="4">
    <source>
        <dbReference type="EMBL" id="MFA0812722.1"/>
    </source>
</evidence>
<protein>
    <submittedName>
        <fullName evidence="4">Serine hydrolase domain-containing protein</fullName>
        <ecNumber evidence="4">3.-.-.-</ecNumber>
    </submittedName>
</protein>
<dbReference type="EMBL" id="JBGMEK010000052">
    <property type="protein sequence ID" value="MFA0812722.1"/>
    <property type="molecule type" value="Genomic_DNA"/>
</dbReference>
<evidence type="ECO:0000259" key="3">
    <source>
        <dbReference type="Pfam" id="PF00144"/>
    </source>
</evidence>
<dbReference type="InterPro" id="IPR050491">
    <property type="entry name" value="AmpC-like"/>
</dbReference>
<keyword evidence="5" id="KW-1185">Reference proteome</keyword>
<dbReference type="Gene3D" id="3.40.710.10">
    <property type="entry name" value="DD-peptidase/beta-lactamase superfamily"/>
    <property type="match status" value="1"/>
</dbReference>
<dbReference type="InterPro" id="IPR001466">
    <property type="entry name" value="Beta-lactam-related"/>
</dbReference>
<dbReference type="InterPro" id="IPR012338">
    <property type="entry name" value="Beta-lactam/transpept-like"/>
</dbReference>
<name>A0ABV4P390_9GAMM</name>
<reference evidence="4 5" key="1">
    <citation type="submission" date="2024-08" db="EMBL/GenBank/DDBJ databases">
        <authorList>
            <person name="Ishaq N."/>
        </authorList>
    </citation>
    <scope>NUCLEOTIDE SEQUENCE [LARGE SCALE GENOMIC DNA]</scope>
    <source>
        <strain evidence="4 5">DSM 18651</strain>
    </source>
</reference>
<keyword evidence="4" id="KW-0378">Hydrolase</keyword>
<dbReference type="GO" id="GO:0016787">
    <property type="term" value="F:hydrolase activity"/>
    <property type="evidence" value="ECO:0007669"/>
    <property type="project" value="UniProtKB-KW"/>
</dbReference>
<proteinExistence type="predicted"/>
<evidence type="ECO:0000313" key="5">
    <source>
        <dbReference type="Proteomes" id="UP001569428"/>
    </source>
</evidence>
<dbReference type="PROSITE" id="PS51257">
    <property type="entry name" value="PROKAR_LIPOPROTEIN"/>
    <property type="match status" value="1"/>
</dbReference>
<accession>A0ABV4P390</accession>
<gene>
    <name evidence="4" type="ORF">ACCI49_17555</name>
</gene>
<dbReference type="RefSeq" id="WP_371840434.1">
    <property type="nucleotide sequence ID" value="NZ_JBGMEK010000052.1"/>
</dbReference>
<dbReference type="Proteomes" id="UP001569428">
    <property type="component" value="Unassembled WGS sequence"/>
</dbReference>
<evidence type="ECO:0000256" key="1">
    <source>
        <dbReference type="ARBA" id="ARBA00004370"/>
    </source>
</evidence>
<evidence type="ECO:0000256" key="2">
    <source>
        <dbReference type="ARBA" id="ARBA00023136"/>
    </source>
</evidence>
<keyword evidence="2" id="KW-0472">Membrane</keyword>